<evidence type="ECO:0000313" key="8">
    <source>
        <dbReference type="Proteomes" id="UP001556220"/>
    </source>
</evidence>
<feature type="transmembrane region" description="Helical" evidence="6">
    <location>
        <begin position="38"/>
        <end position="59"/>
    </location>
</feature>
<evidence type="ECO:0000256" key="2">
    <source>
        <dbReference type="ARBA" id="ARBA00022475"/>
    </source>
</evidence>
<evidence type="ECO:0000256" key="3">
    <source>
        <dbReference type="ARBA" id="ARBA00022692"/>
    </source>
</evidence>
<dbReference type="PANTHER" id="PTHR42770">
    <property type="entry name" value="AMINO ACID TRANSPORTER-RELATED"/>
    <property type="match status" value="1"/>
</dbReference>
<feature type="transmembrane region" description="Helical" evidence="6">
    <location>
        <begin position="254"/>
        <end position="275"/>
    </location>
</feature>
<reference evidence="7 8" key="1">
    <citation type="submission" date="2024-06" db="EMBL/GenBank/DDBJ databases">
        <authorList>
            <person name="Woo H."/>
        </authorList>
    </citation>
    <scope>NUCLEOTIDE SEQUENCE [LARGE SCALE GENOMIC DNA]</scope>
    <source>
        <strain evidence="7 8">Si-c</strain>
    </source>
</reference>
<accession>A0ABV3QH38</accession>
<dbReference type="InterPro" id="IPR002293">
    <property type="entry name" value="AA/rel_permease1"/>
</dbReference>
<dbReference type="Proteomes" id="UP001556220">
    <property type="component" value="Unassembled WGS sequence"/>
</dbReference>
<dbReference type="EMBL" id="JBFOHK010000003">
    <property type="protein sequence ID" value="MEW9572582.1"/>
    <property type="molecule type" value="Genomic_DNA"/>
</dbReference>
<feature type="transmembrane region" description="Helical" evidence="6">
    <location>
        <begin position="380"/>
        <end position="403"/>
    </location>
</feature>
<name>A0ABV3QH38_9GAMM</name>
<keyword evidence="5 6" id="KW-0472">Membrane</keyword>
<feature type="transmembrane region" description="Helical" evidence="6">
    <location>
        <begin position="65"/>
        <end position="87"/>
    </location>
</feature>
<organism evidence="7 8">
    <name type="scientific">Rhodanobacter lycopersici</name>
    <dbReference type="NCBI Taxonomy" id="3162487"/>
    <lineage>
        <taxon>Bacteria</taxon>
        <taxon>Pseudomonadati</taxon>
        <taxon>Pseudomonadota</taxon>
        <taxon>Gammaproteobacteria</taxon>
        <taxon>Lysobacterales</taxon>
        <taxon>Rhodanobacteraceae</taxon>
        <taxon>Rhodanobacter</taxon>
    </lineage>
</organism>
<dbReference type="Gene3D" id="1.20.1740.10">
    <property type="entry name" value="Amino acid/polyamine transporter I"/>
    <property type="match status" value="1"/>
</dbReference>
<feature type="transmembrane region" description="Helical" evidence="6">
    <location>
        <begin position="353"/>
        <end position="374"/>
    </location>
</feature>
<proteinExistence type="predicted"/>
<evidence type="ECO:0000256" key="4">
    <source>
        <dbReference type="ARBA" id="ARBA00022989"/>
    </source>
</evidence>
<dbReference type="Pfam" id="PF13520">
    <property type="entry name" value="AA_permease_2"/>
    <property type="match status" value="1"/>
</dbReference>
<evidence type="ECO:0000256" key="6">
    <source>
        <dbReference type="SAM" id="Phobius"/>
    </source>
</evidence>
<dbReference type="InterPro" id="IPR050367">
    <property type="entry name" value="APC_superfamily"/>
</dbReference>
<feature type="transmembrane region" description="Helical" evidence="6">
    <location>
        <begin position="108"/>
        <end position="133"/>
    </location>
</feature>
<keyword evidence="3 6" id="KW-0812">Transmembrane</keyword>
<feature type="transmembrane region" description="Helical" evidence="6">
    <location>
        <begin position="145"/>
        <end position="162"/>
    </location>
</feature>
<dbReference type="RefSeq" id="WP_367854649.1">
    <property type="nucleotide sequence ID" value="NZ_JBFOHK010000003.1"/>
</dbReference>
<keyword evidence="2" id="KW-1003">Cell membrane</keyword>
<dbReference type="PANTHER" id="PTHR42770:SF7">
    <property type="entry name" value="MEMBRANE PROTEIN"/>
    <property type="match status" value="1"/>
</dbReference>
<dbReference type="PIRSF" id="PIRSF006060">
    <property type="entry name" value="AA_transporter"/>
    <property type="match status" value="1"/>
</dbReference>
<evidence type="ECO:0000313" key="7">
    <source>
        <dbReference type="EMBL" id="MEW9572582.1"/>
    </source>
</evidence>
<feature type="transmembrane region" description="Helical" evidence="6">
    <location>
        <begin position="305"/>
        <end position="330"/>
    </location>
</feature>
<keyword evidence="8" id="KW-1185">Reference proteome</keyword>
<evidence type="ECO:0000256" key="5">
    <source>
        <dbReference type="ARBA" id="ARBA00023136"/>
    </source>
</evidence>
<keyword evidence="4 6" id="KW-1133">Transmembrane helix</keyword>
<gene>
    <name evidence="7" type="ORF">ABQJ54_12555</name>
</gene>
<comment type="caution">
    <text evidence="7">The sequence shown here is derived from an EMBL/GenBank/DDBJ whole genome shotgun (WGS) entry which is preliminary data.</text>
</comment>
<sequence>MNVESASISPGTYLPCDPPGTAKYAQDLSRSLTFKENILITLSGVTPASSVFIIAPAAISGIGGAAAVAFAIAALIGMVIAFCYAELSSSFPIAGGDYTIIARTLGKPYGLAFLFLSMACTICILGVVASGVGTYLGVVWKGMDSPWTGIVVILATAVVACFNIKANAWVTGIFLFLEVAALAVLAVLGFVHATQPVSVLWHATTMGPHGILVGASAGLVVSFTATALFAYNGYNSAVYYAEETKRARTTIGRAILWSLAITVAAEFIPVIAVLLGTPSMSGLLGAADPMSYFLRARGGCVVNEIVSIGVAIAVINALLANIILIGRLFYSSARDRTWPDWINRPLASVHPKLRTPVAATLVVGVAGALCVWLLPFNVLLIVSGAYLLVQYLLVGLAALVGRISGSTRKAEYRMPWWPIPPIAMVLATVVVIYESVIAAWLPVVVTLGIYAIALPYYFLYLKPRAADRWTLPEPADEENGG</sequence>
<feature type="transmembrane region" description="Helical" evidence="6">
    <location>
        <begin position="169"/>
        <end position="191"/>
    </location>
</feature>
<feature type="transmembrane region" description="Helical" evidence="6">
    <location>
        <begin position="415"/>
        <end position="433"/>
    </location>
</feature>
<evidence type="ECO:0000256" key="1">
    <source>
        <dbReference type="ARBA" id="ARBA00004651"/>
    </source>
</evidence>
<feature type="transmembrane region" description="Helical" evidence="6">
    <location>
        <begin position="439"/>
        <end position="459"/>
    </location>
</feature>
<protein>
    <submittedName>
        <fullName evidence="7">APC family permease</fullName>
    </submittedName>
</protein>
<feature type="transmembrane region" description="Helical" evidence="6">
    <location>
        <begin position="211"/>
        <end position="234"/>
    </location>
</feature>
<comment type="subcellular location">
    <subcellularLocation>
        <location evidence="1">Cell membrane</location>
        <topology evidence="1">Multi-pass membrane protein</topology>
    </subcellularLocation>
</comment>